<evidence type="ECO:0000256" key="1">
    <source>
        <dbReference type="SAM" id="MobiDB-lite"/>
    </source>
</evidence>
<dbReference type="Proteomes" id="UP000234530">
    <property type="component" value="Chromosome"/>
</dbReference>
<evidence type="ECO:0000313" key="2">
    <source>
        <dbReference type="EMBL" id="AUH64613.1"/>
    </source>
</evidence>
<reference evidence="2 3" key="1">
    <citation type="journal article" date="2013" name="Antonie Van Leeuwenhoek">
        <title>Paracoccus zhejiangensis sp. nov., isolated from activated sludge in wastewater-treatment system.</title>
        <authorList>
            <person name="Wu Z.G."/>
            <person name="Zhang D.F."/>
            <person name="Liu Y.L."/>
            <person name="Wang F."/>
            <person name="Jiang X."/>
            <person name="Li C."/>
            <person name="Li S.P."/>
            <person name="Hong Q."/>
            <person name="Li W.J."/>
        </authorList>
    </citation>
    <scope>NUCLEOTIDE SEQUENCE [LARGE SCALE GENOMIC DNA]</scope>
    <source>
        <strain evidence="2 3">J6</strain>
    </source>
</reference>
<sequence>MVRRPRKSRRSALRRRRRQSRRRPAPRRRFRPPGHRRQSRQARPQPRWPAFRQARSRYLHGQWGAAAGPAFRPAPRSARSLSPS</sequence>
<feature type="region of interest" description="Disordered" evidence="1">
    <location>
        <begin position="1"/>
        <end position="84"/>
    </location>
</feature>
<organism evidence="2 3">
    <name type="scientific">Paracoccus zhejiangensis</name>
    <dbReference type="NCBI Taxonomy" id="1077935"/>
    <lineage>
        <taxon>Bacteria</taxon>
        <taxon>Pseudomonadati</taxon>
        <taxon>Pseudomonadota</taxon>
        <taxon>Alphaproteobacteria</taxon>
        <taxon>Rhodobacterales</taxon>
        <taxon>Paracoccaceae</taxon>
        <taxon>Paracoccus</taxon>
    </lineage>
</organism>
<dbReference type="KEGG" id="pzh:CX676_10915"/>
<evidence type="ECO:0000313" key="3">
    <source>
        <dbReference type="Proteomes" id="UP000234530"/>
    </source>
</evidence>
<feature type="compositionally biased region" description="Basic residues" evidence="1">
    <location>
        <begin position="1"/>
        <end position="40"/>
    </location>
</feature>
<keyword evidence="3" id="KW-1185">Reference proteome</keyword>
<feature type="compositionally biased region" description="Low complexity" evidence="1">
    <location>
        <begin position="65"/>
        <end position="84"/>
    </location>
</feature>
<feature type="compositionally biased region" description="Low complexity" evidence="1">
    <location>
        <begin position="41"/>
        <end position="53"/>
    </location>
</feature>
<dbReference type="AlphaFoldDB" id="A0A2H5EZA6"/>
<dbReference type="EMBL" id="CP025430">
    <property type="protein sequence ID" value="AUH64613.1"/>
    <property type="molecule type" value="Genomic_DNA"/>
</dbReference>
<name>A0A2H5EZA6_9RHOB</name>
<protein>
    <submittedName>
        <fullName evidence="2">Uncharacterized protein</fullName>
    </submittedName>
</protein>
<proteinExistence type="predicted"/>
<accession>A0A2H5EZA6</accession>
<gene>
    <name evidence="2" type="ORF">CX676_10915</name>
</gene>